<dbReference type="PANTHER" id="PTHR30294">
    <property type="entry name" value="MEMBRANE COMPONENT OF ABC TRANSPORTER YHHJ-RELATED"/>
    <property type="match status" value="1"/>
</dbReference>
<evidence type="ECO:0000256" key="4">
    <source>
        <dbReference type="ARBA" id="ARBA00022989"/>
    </source>
</evidence>
<feature type="transmembrane region" description="Helical" evidence="6">
    <location>
        <begin position="58"/>
        <end position="74"/>
    </location>
</feature>
<protein>
    <submittedName>
        <fullName evidence="7">ABC-2 type transporter</fullName>
    </submittedName>
</protein>
<dbReference type="Pfam" id="PF12679">
    <property type="entry name" value="ABC2_membrane_2"/>
    <property type="match status" value="1"/>
</dbReference>
<evidence type="ECO:0000313" key="7">
    <source>
        <dbReference type="EMBL" id="SYX82170.1"/>
    </source>
</evidence>
<dbReference type="AlphaFoldDB" id="A0A383R5D3"/>
<dbReference type="RefSeq" id="WP_138184611.1">
    <property type="nucleotide sequence ID" value="NZ_LS992241.1"/>
</dbReference>
<feature type="transmembrane region" description="Helical" evidence="6">
    <location>
        <begin position="132"/>
        <end position="153"/>
    </location>
</feature>
<gene>
    <name evidence="7" type="ORF">PBLR_10590</name>
</gene>
<evidence type="ECO:0000256" key="6">
    <source>
        <dbReference type="SAM" id="Phobius"/>
    </source>
</evidence>
<keyword evidence="2" id="KW-1003">Cell membrane</keyword>
<evidence type="ECO:0000256" key="2">
    <source>
        <dbReference type="ARBA" id="ARBA00022475"/>
    </source>
</evidence>
<keyword evidence="4 6" id="KW-1133">Transmembrane helix</keyword>
<evidence type="ECO:0000256" key="1">
    <source>
        <dbReference type="ARBA" id="ARBA00004651"/>
    </source>
</evidence>
<organism evidence="7 8">
    <name type="scientific">Paenibacillus alvei</name>
    <name type="common">Bacillus alvei</name>
    <dbReference type="NCBI Taxonomy" id="44250"/>
    <lineage>
        <taxon>Bacteria</taxon>
        <taxon>Bacillati</taxon>
        <taxon>Bacillota</taxon>
        <taxon>Bacilli</taxon>
        <taxon>Bacillales</taxon>
        <taxon>Paenibacillaceae</taxon>
        <taxon>Paenibacillus</taxon>
    </lineage>
</organism>
<feature type="transmembrane region" description="Helical" evidence="6">
    <location>
        <begin position="211"/>
        <end position="229"/>
    </location>
</feature>
<feature type="transmembrane region" description="Helical" evidence="6">
    <location>
        <begin position="95"/>
        <end position="120"/>
    </location>
</feature>
<dbReference type="GO" id="GO:0005886">
    <property type="term" value="C:plasma membrane"/>
    <property type="evidence" value="ECO:0007669"/>
    <property type="project" value="UniProtKB-SubCell"/>
</dbReference>
<dbReference type="InterPro" id="IPR051449">
    <property type="entry name" value="ABC-2_transporter_component"/>
</dbReference>
<reference evidence="8" key="1">
    <citation type="submission" date="2018-08" db="EMBL/GenBank/DDBJ databases">
        <authorList>
            <person name="Chevrot R."/>
        </authorList>
    </citation>
    <scope>NUCLEOTIDE SEQUENCE [LARGE SCALE GENOMIC DNA]</scope>
</reference>
<dbReference type="Proteomes" id="UP000304148">
    <property type="component" value="Chromosome"/>
</dbReference>
<keyword evidence="3 6" id="KW-0812">Transmembrane</keyword>
<evidence type="ECO:0000256" key="3">
    <source>
        <dbReference type="ARBA" id="ARBA00022692"/>
    </source>
</evidence>
<evidence type="ECO:0000256" key="5">
    <source>
        <dbReference type="ARBA" id="ARBA00023136"/>
    </source>
</evidence>
<accession>A0A383R5D3</accession>
<dbReference type="PANTHER" id="PTHR30294:SF29">
    <property type="entry name" value="MULTIDRUG ABC TRANSPORTER PERMEASE YBHS-RELATED"/>
    <property type="match status" value="1"/>
</dbReference>
<proteinExistence type="predicted"/>
<feature type="transmembrane region" description="Helical" evidence="6">
    <location>
        <begin position="12"/>
        <end position="38"/>
    </location>
</feature>
<sequence>MRRFNAIFRKEMLAYFTSPTSYAAFSVYVLISGIMFYLNFVLFQPSIVDFRLVTGNTTFMYIFIIPLLTMRLFADEFRHGTDELLLTSPARLSEIVLGKYAAACVLMVVLVGFSLVYPFVMSFFGTLDMRVLLTSVLGLLLLTIAMASIGLFASALSEHQMVTAIAAFVILLMFWLLDAIPSSAVGEWIAPFSMNNRLQSFMKGVLNGPDVLFFLTLAIVFVVLSIQVLERKRWR</sequence>
<comment type="subcellular location">
    <subcellularLocation>
        <location evidence="1">Cell membrane</location>
        <topology evidence="1">Multi-pass membrane protein</topology>
    </subcellularLocation>
</comment>
<evidence type="ECO:0000313" key="8">
    <source>
        <dbReference type="Proteomes" id="UP000304148"/>
    </source>
</evidence>
<dbReference type="EMBL" id="LS992241">
    <property type="protein sequence ID" value="SYX82170.1"/>
    <property type="molecule type" value="Genomic_DNA"/>
</dbReference>
<name>A0A383R5D3_PAEAL</name>
<feature type="transmembrane region" description="Helical" evidence="6">
    <location>
        <begin position="165"/>
        <end position="191"/>
    </location>
</feature>
<keyword evidence="5 6" id="KW-0472">Membrane</keyword>
<dbReference type="GO" id="GO:0140359">
    <property type="term" value="F:ABC-type transporter activity"/>
    <property type="evidence" value="ECO:0007669"/>
    <property type="project" value="InterPro"/>
</dbReference>